<dbReference type="Pfam" id="PF04326">
    <property type="entry name" value="SLFN_AlbA_2"/>
    <property type="match status" value="1"/>
</dbReference>
<accession>A0A9D1VL64</accession>
<keyword evidence="3" id="KW-0547">Nucleotide-binding</keyword>
<evidence type="ECO:0000259" key="2">
    <source>
        <dbReference type="Pfam" id="PF04326"/>
    </source>
</evidence>
<dbReference type="AlphaFoldDB" id="A0A9D1VL64"/>
<dbReference type="Gene3D" id="3.30.950.30">
    <property type="entry name" value="Schlafen, AAA domain"/>
    <property type="match status" value="1"/>
</dbReference>
<name>A0A9D1VL64_9FIRM</name>
<evidence type="ECO:0000256" key="1">
    <source>
        <dbReference type="SAM" id="Phobius"/>
    </source>
</evidence>
<feature type="transmembrane region" description="Helical" evidence="1">
    <location>
        <begin position="35"/>
        <end position="57"/>
    </location>
</feature>
<keyword evidence="1" id="KW-0812">Transmembrane</keyword>
<comment type="caution">
    <text evidence="3">The sequence shown here is derived from an EMBL/GenBank/DDBJ whole genome shotgun (WGS) entry which is preliminary data.</text>
</comment>
<feature type="domain" description="Schlafen AlbA-2" evidence="2">
    <location>
        <begin position="60"/>
        <end position="110"/>
    </location>
</feature>
<gene>
    <name evidence="3" type="ORF">H9738_06250</name>
</gene>
<keyword evidence="1" id="KW-0472">Membrane</keyword>
<reference evidence="3" key="1">
    <citation type="journal article" date="2021" name="PeerJ">
        <title>Extensive microbial diversity within the chicken gut microbiome revealed by metagenomics and culture.</title>
        <authorList>
            <person name="Gilroy R."/>
            <person name="Ravi A."/>
            <person name="Getino M."/>
            <person name="Pursley I."/>
            <person name="Horton D.L."/>
            <person name="Alikhan N.F."/>
            <person name="Baker D."/>
            <person name="Gharbi K."/>
            <person name="Hall N."/>
            <person name="Watson M."/>
            <person name="Adriaenssens E.M."/>
            <person name="Foster-Nyarko E."/>
            <person name="Jarju S."/>
            <person name="Secka A."/>
            <person name="Antonio M."/>
            <person name="Oren A."/>
            <person name="Chaudhuri R.R."/>
            <person name="La Ragione R."/>
            <person name="Hildebrand F."/>
            <person name="Pallen M.J."/>
        </authorList>
    </citation>
    <scope>NUCLEOTIDE SEQUENCE</scope>
    <source>
        <strain evidence="3">ChiHjej12B11-1927</strain>
    </source>
</reference>
<reference evidence="3" key="2">
    <citation type="submission" date="2021-04" db="EMBL/GenBank/DDBJ databases">
        <authorList>
            <person name="Gilroy R."/>
        </authorList>
    </citation>
    <scope>NUCLEOTIDE SEQUENCE</scope>
    <source>
        <strain evidence="3">ChiHjej12B11-1927</strain>
    </source>
</reference>
<dbReference type="EMBL" id="DXFG01000124">
    <property type="protein sequence ID" value="HIX37457.1"/>
    <property type="molecule type" value="Genomic_DNA"/>
</dbReference>
<dbReference type="GO" id="GO:0005524">
    <property type="term" value="F:ATP binding"/>
    <property type="evidence" value="ECO:0007669"/>
    <property type="project" value="UniProtKB-KW"/>
</dbReference>
<dbReference type="InterPro" id="IPR007421">
    <property type="entry name" value="Schlafen_AlbA_2_dom"/>
</dbReference>
<evidence type="ECO:0000313" key="4">
    <source>
        <dbReference type="Proteomes" id="UP000824230"/>
    </source>
</evidence>
<proteinExistence type="predicted"/>
<keyword evidence="1" id="KW-1133">Transmembrane helix</keyword>
<organism evidence="3 4">
    <name type="scientific">Candidatus Blautia pullistercoris</name>
    <dbReference type="NCBI Taxonomy" id="2838499"/>
    <lineage>
        <taxon>Bacteria</taxon>
        <taxon>Bacillati</taxon>
        <taxon>Bacillota</taxon>
        <taxon>Clostridia</taxon>
        <taxon>Lachnospirales</taxon>
        <taxon>Lachnospiraceae</taxon>
        <taxon>Blautia</taxon>
    </lineage>
</organism>
<dbReference type="InterPro" id="IPR038461">
    <property type="entry name" value="Schlafen_AlbA_2_dom_sf"/>
</dbReference>
<protein>
    <submittedName>
        <fullName evidence="3">ATP-binding protein</fullName>
    </submittedName>
</protein>
<sequence>MRTKSSKGGAVLKCFCWESLSDRLFLCSTCNITPILSYVKGCFLVIILAFLTLDGILHGESKNIEYKVELPKKSEKYLKSVIAFANTSGGSLIIGIDDESRKIVGADEDRYYLSGNEPSLLSQESGETAGYLYPAWRKSR</sequence>
<dbReference type="Proteomes" id="UP000824230">
    <property type="component" value="Unassembled WGS sequence"/>
</dbReference>
<evidence type="ECO:0000313" key="3">
    <source>
        <dbReference type="EMBL" id="HIX37457.1"/>
    </source>
</evidence>
<keyword evidence="3" id="KW-0067">ATP-binding</keyword>